<feature type="transmembrane region" description="Helical" evidence="7">
    <location>
        <begin position="12"/>
        <end position="31"/>
    </location>
</feature>
<evidence type="ECO:0000256" key="5">
    <source>
        <dbReference type="ARBA" id="ARBA00022989"/>
    </source>
</evidence>
<dbReference type="NCBIfam" id="TIGR03923">
    <property type="entry name" value="T7SS_EccE"/>
    <property type="match status" value="1"/>
</dbReference>
<dbReference type="EMBL" id="LQPR01000041">
    <property type="protein sequence ID" value="ORW70042.1"/>
    <property type="molecule type" value="Genomic_DNA"/>
</dbReference>
<evidence type="ECO:0000256" key="3">
    <source>
        <dbReference type="ARBA" id="ARBA00022475"/>
    </source>
</evidence>
<reference evidence="9 10" key="1">
    <citation type="submission" date="2016-01" db="EMBL/GenBank/DDBJ databases">
        <title>The new phylogeny of the genus Mycobacterium.</title>
        <authorList>
            <person name="Tarcisio F."/>
            <person name="Conor M."/>
            <person name="Antonella G."/>
            <person name="Elisabetta G."/>
            <person name="Giulia F.S."/>
            <person name="Sara T."/>
            <person name="Anna F."/>
            <person name="Clotilde B."/>
            <person name="Roberto B."/>
            <person name="Veronica D.S."/>
            <person name="Fabio R."/>
            <person name="Monica P."/>
            <person name="Olivier J."/>
            <person name="Enrico T."/>
            <person name="Nicola S."/>
        </authorList>
    </citation>
    <scope>NUCLEOTIDE SEQUENCE [LARGE SCALE GENOMIC DNA]</scope>
    <source>
        <strain evidence="9 10">DSM 44616</strain>
    </source>
</reference>
<dbReference type="Pfam" id="PF11203">
    <property type="entry name" value="EccE"/>
    <property type="match status" value="1"/>
</dbReference>
<dbReference type="InterPro" id="IPR050051">
    <property type="entry name" value="EccE_dom"/>
</dbReference>
<evidence type="ECO:0000256" key="4">
    <source>
        <dbReference type="ARBA" id="ARBA00022692"/>
    </source>
</evidence>
<organism evidence="9 10">
    <name type="scientific">Mycobacterium saskatchewanense</name>
    <dbReference type="NCBI Taxonomy" id="220927"/>
    <lineage>
        <taxon>Bacteria</taxon>
        <taxon>Bacillati</taxon>
        <taxon>Actinomycetota</taxon>
        <taxon>Actinomycetes</taxon>
        <taxon>Mycobacteriales</taxon>
        <taxon>Mycobacteriaceae</taxon>
        <taxon>Mycobacterium</taxon>
        <taxon>Mycobacterium simiae complex</taxon>
    </lineage>
</organism>
<keyword evidence="4 7" id="KW-0812">Transmembrane</keyword>
<dbReference type="Proteomes" id="UP000193387">
    <property type="component" value="Unassembled WGS sequence"/>
</dbReference>
<name>A0AAJ3NNH2_9MYCO</name>
<evidence type="ECO:0000259" key="8">
    <source>
        <dbReference type="Pfam" id="PF11203"/>
    </source>
</evidence>
<evidence type="ECO:0000313" key="9">
    <source>
        <dbReference type="EMBL" id="ORW70042.1"/>
    </source>
</evidence>
<dbReference type="GO" id="GO:0005886">
    <property type="term" value="C:plasma membrane"/>
    <property type="evidence" value="ECO:0007669"/>
    <property type="project" value="UniProtKB-SubCell"/>
</dbReference>
<evidence type="ECO:0000256" key="2">
    <source>
        <dbReference type="ARBA" id="ARBA00007759"/>
    </source>
</evidence>
<comment type="caution">
    <text evidence="9">The sequence shown here is derived from an EMBL/GenBank/DDBJ whole genome shotgun (WGS) entry which is preliminary data.</text>
</comment>
<sequence>MKAQRSFGLSLAWSRVTAVFLVDILILVVASHCPESWQGEHRIAFWVGVGLAVLVTLLSLVTHHGLTVTAGLASWLWDWSADPGSSLAAGCTPAADYQRKYGRDKVGVRGYQGRLVTVIAIDGGEDPAGRHRHRTSQAALLVQSVAAGLRQFDINLDGIDIVSVKVRRGGPEDSAAELSKLDDWGPEEWGLVTDQPASYVRRTWLVLRMNPQRNVAAVATRDSLASTLVAATERLAQDLDGQSCAARPLTADELVEVDKAVLANLEPTWSRPGWRHLKHFNGFATSFWLTPSDISTETLEDLFRPDTDATVLTIRLTSWAGRPQVSAWVRYHSDGRLPREVSAGLNRLTGRQLAAVRASLPAPTIRTQLVVPSRGLHDDDELVLSVGQVQESSAGVPAAQ</sequence>
<keyword evidence="3" id="KW-1003">Cell membrane</keyword>
<accession>A0AAJ3NNH2</accession>
<comment type="subcellular location">
    <subcellularLocation>
        <location evidence="1">Cell membrane</location>
    </subcellularLocation>
</comment>
<gene>
    <name evidence="9" type="ORF">AWC23_17760</name>
</gene>
<keyword evidence="10" id="KW-1185">Reference proteome</keyword>
<evidence type="ECO:0000256" key="7">
    <source>
        <dbReference type="SAM" id="Phobius"/>
    </source>
</evidence>
<evidence type="ECO:0000256" key="6">
    <source>
        <dbReference type="ARBA" id="ARBA00023136"/>
    </source>
</evidence>
<dbReference type="AlphaFoldDB" id="A0AAJ3NNH2"/>
<comment type="similarity">
    <text evidence="2">Belongs to the EccE family.</text>
</comment>
<dbReference type="RefSeq" id="WP_085256709.1">
    <property type="nucleotide sequence ID" value="NZ_AP022573.1"/>
</dbReference>
<keyword evidence="5 7" id="KW-1133">Transmembrane helix</keyword>
<feature type="domain" description="Type VII secretion system protein EccE" evidence="8">
    <location>
        <begin position="198"/>
        <end position="289"/>
    </location>
</feature>
<protein>
    <submittedName>
        <fullName evidence="9">Type VII secretion protein EccE</fullName>
    </submittedName>
</protein>
<dbReference type="InterPro" id="IPR021368">
    <property type="entry name" value="T7SS_EccE"/>
</dbReference>
<evidence type="ECO:0000256" key="1">
    <source>
        <dbReference type="ARBA" id="ARBA00004236"/>
    </source>
</evidence>
<evidence type="ECO:0000313" key="10">
    <source>
        <dbReference type="Proteomes" id="UP000193387"/>
    </source>
</evidence>
<feature type="transmembrane region" description="Helical" evidence="7">
    <location>
        <begin position="43"/>
        <end position="61"/>
    </location>
</feature>
<proteinExistence type="inferred from homology"/>
<keyword evidence="6 7" id="KW-0472">Membrane</keyword>